<evidence type="ECO:0000313" key="2">
    <source>
        <dbReference type="EMBL" id="CAG5084856.1"/>
    </source>
</evidence>
<dbReference type="InterPro" id="IPR053714">
    <property type="entry name" value="Iso_Racemase_Enz_sf"/>
</dbReference>
<name>A0ABM8V3A3_THEXY</name>
<dbReference type="Pfam" id="PF17645">
    <property type="entry name" value="Amdase"/>
    <property type="match status" value="1"/>
</dbReference>
<keyword evidence="3" id="KW-1185">Reference proteome</keyword>
<dbReference type="PIRSF" id="PIRSF015736">
    <property type="entry name" value="MI"/>
    <property type="match status" value="1"/>
</dbReference>
<organism evidence="2 3">
    <name type="scientific">Thermobacillus xylanilyticus</name>
    <dbReference type="NCBI Taxonomy" id="76633"/>
    <lineage>
        <taxon>Bacteria</taxon>
        <taxon>Bacillati</taxon>
        <taxon>Bacillota</taxon>
        <taxon>Bacilli</taxon>
        <taxon>Bacillales</taxon>
        <taxon>Paenibacillaceae</taxon>
        <taxon>Thermobacillus</taxon>
    </lineage>
</organism>
<dbReference type="PANTHER" id="PTHR40267">
    <property type="entry name" value="BLR3294 PROTEIN"/>
    <property type="match status" value="1"/>
</dbReference>
<proteinExistence type="predicted"/>
<dbReference type="EC" id="5.2.1.1" evidence="2"/>
<dbReference type="Gene3D" id="3.40.50.12500">
    <property type="match status" value="1"/>
</dbReference>
<accession>A0ABM8V3A3</accession>
<dbReference type="Proteomes" id="UP000681526">
    <property type="component" value="Unassembled WGS sequence"/>
</dbReference>
<evidence type="ECO:0000313" key="3">
    <source>
        <dbReference type="Proteomes" id="UP000681526"/>
    </source>
</evidence>
<dbReference type="PANTHER" id="PTHR40267:SF1">
    <property type="entry name" value="BLR3294 PROTEIN"/>
    <property type="match status" value="1"/>
</dbReference>
<sequence length="272" mass="28398">MIRKGGSGVETVRIGMLIPSSNTVAGPVTNRLLHGVPGVSVHYARVRVTEIALSPASDAQFAAGPMLEAASLLADAGVRLIVWNGTAGSWLGIDHDRRLCEAIERGTGIPATTSTMAILDAVRACGIRRLAIVTPYTADVNERIAAVYEGFGIRSAGAVGRGLTVNRSFADLSEDEIVRMIGEAAAMPGADGVAVVCTNMRGARAAAEAERRLKVPVVDSVAVTVGHALRLAGYGGVRPEKNRGCISAGRRRGGQGTDWPADAEVPGHCRRR</sequence>
<comment type="caution">
    <text evidence="2">The sequence shown here is derived from an EMBL/GenBank/DDBJ whole genome shotgun (WGS) entry which is preliminary data.</text>
</comment>
<protein>
    <submittedName>
        <fullName evidence="2">Arylmalonate decarboxylase or maleate isomerase, Asp/Glu racemase</fullName>
        <ecNumber evidence="2">5.2.1.1</ecNumber>
    </submittedName>
</protein>
<dbReference type="EMBL" id="CAJRAY010000038">
    <property type="protein sequence ID" value="CAG5084856.1"/>
    <property type="molecule type" value="Genomic_DNA"/>
</dbReference>
<dbReference type="GO" id="GO:0050076">
    <property type="term" value="F:maleate isomerase activity"/>
    <property type="evidence" value="ECO:0007669"/>
    <property type="project" value="UniProtKB-EC"/>
</dbReference>
<keyword evidence="2" id="KW-0413">Isomerase</keyword>
<reference evidence="2 3" key="1">
    <citation type="submission" date="2021-04" db="EMBL/GenBank/DDBJ databases">
        <authorList>
            <person name="Rakotoarivonina H."/>
        </authorList>
    </citation>
    <scope>NUCLEOTIDE SEQUENCE [LARGE SCALE GENOMIC DNA]</scope>
    <source>
        <strain evidence="2 3">XE</strain>
    </source>
</reference>
<gene>
    <name evidence="2" type="primary">txxe 1065</name>
    <name evidence="2" type="ORF">TXXE_08245</name>
</gene>
<evidence type="ECO:0000256" key="1">
    <source>
        <dbReference type="SAM" id="MobiDB-lite"/>
    </source>
</evidence>
<dbReference type="InterPro" id="IPR026286">
    <property type="entry name" value="MaiA/AMDase"/>
</dbReference>
<feature type="region of interest" description="Disordered" evidence="1">
    <location>
        <begin position="248"/>
        <end position="272"/>
    </location>
</feature>